<feature type="non-terminal residue" evidence="8">
    <location>
        <position position="881"/>
    </location>
</feature>
<dbReference type="PANTHER" id="PTHR22826">
    <property type="entry name" value="RHO GUANINE EXCHANGE FACTOR-RELATED"/>
    <property type="match status" value="1"/>
</dbReference>
<feature type="non-terminal residue" evidence="8">
    <location>
        <position position="1"/>
    </location>
</feature>
<dbReference type="InterPro" id="IPR001251">
    <property type="entry name" value="CRAL-TRIO_dom"/>
</dbReference>
<organism evidence="8 9">
    <name type="scientific">Furnarius figulus</name>
    <dbReference type="NCBI Taxonomy" id="463165"/>
    <lineage>
        <taxon>Eukaryota</taxon>
        <taxon>Metazoa</taxon>
        <taxon>Chordata</taxon>
        <taxon>Craniata</taxon>
        <taxon>Vertebrata</taxon>
        <taxon>Euteleostomi</taxon>
        <taxon>Archelosauria</taxon>
        <taxon>Archosauria</taxon>
        <taxon>Dinosauria</taxon>
        <taxon>Saurischia</taxon>
        <taxon>Theropoda</taxon>
        <taxon>Coelurosauria</taxon>
        <taxon>Aves</taxon>
        <taxon>Neognathae</taxon>
        <taxon>Neoaves</taxon>
        <taxon>Telluraves</taxon>
        <taxon>Australaves</taxon>
        <taxon>Passeriformes</taxon>
        <taxon>Furnariidae</taxon>
        <taxon>Furnarius</taxon>
    </lineage>
</organism>
<dbReference type="Pfam" id="PF22697">
    <property type="entry name" value="SOS1_NGEF_PH"/>
    <property type="match status" value="1"/>
</dbReference>
<reference evidence="8 9" key="1">
    <citation type="submission" date="2019-09" db="EMBL/GenBank/DDBJ databases">
        <title>Bird 10,000 Genomes (B10K) Project - Family phase.</title>
        <authorList>
            <person name="Zhang G."/>
        </authorList>
    </citation>
    <scope>NUCLEOTIDE SEQUENCE [LARGE SCALE GENOMIC DNA]</scope>
    <source>
        <strain evidence="8">B10K-DU-003-06</strain>
    </source>
</reference>
<evidence type="ECO:0000256" key="2">
    <source>
        <dbReference type="ARBA" id="ARBA00022658"/>
    </source>
</evidence>
<dbReference type="CDD" id="cd00176">
    <property type="entry name" value="SPEC"/>
    <property type="match status" value="1"/>
</dbReference>
<dbReference type="CDD" id="cd00170">
    <property type="entry name" value="SEC14"/>
    <property type="match status" value="1"/>
</dbReference>
<dbReference type="Gene3D" id="2.30.29.30">
    <property type="entry name" value="Pleckstrin-homology domain (PH domain)/Phosphotyrosine-binding domain (PTB)"/>
    <property type="match status" value="1"/>
</dbReference>
<comment type="similarity">
    <text evidence="3">Belongs to the MCF2 family.</text>
</comment>
<evidence type="ECO:0000256" key="3">
    <source>
        <dbReference type="ARBA" id="ARBA00049987"/>
    </source>
</evidence>
<comment type="caution">
    <text evidence="8">The sequence shown here is derived from an EMBL/GenBank/DDBJ whole genome shotgun (WGS) entry which is preliminary data.</text>
</comment>
<dbReference type="InterPro" id="IPR056466">
    <property type="entry name" value="Spectrin_DBS"/>
</dbReference>
<dbReference type="Pfam" id="PF23289">
    <property type="entry name" value="Spectrin_5"/>
    <property type="match status" value="1"/>
</dbReference>
<sequence length="881" mass="100378">AGGRGKDGAPIITFPEFAGFSDIPDEDFLNVVTYLTSIPSLEAASIGFIIIIDRRRDKWSAVKASLTRIAGAFPGNLQLVFVLRPSRFIQRAIADIGIKLYRDDFKMKVPIIMLNSVSDLHGYIDKSQLTRELGGTLEYGHSQWIHHRTAIENFAMTVKTTAQMLQTFGTDLAETELPNDVQCTEELLSAHTDHHSKLKDELKLAVKQGATLLTCIREPVTRSANSKLSPDELENVATVERLLAQLDETEKAFDQFWTKHHLKLEQCLQLRHFEHNFREVKLTLDNLMEAQAGFADIGDSMTRVEHLLKEQKHLEEKGQEPLEKAQSLAVHGEQLIQNNHYAVDSIRPKCVELRRICDDFTNETKKKYDILGKSLELHKQLDKASQWCEAGIYLLASQAVDKCQSQEGAETALVEIEKFLVTAKEHQLSNPKEFYNQFDMILTPEIKANAQRIVQKLEDVQEMFDKRQVSLKKLAAKQTRPVQPVAPHPESSPKRASPKITRPPAVEDFEQFCGAPGRALATQNGNRALVHLMIADCNAKQKSCMGSLGNKSYHIINELIETERVYVEELQSIIEGYASEMDNPNLLHLIPSALQNKKEILFGNLPEIYEFHNRHVGTGGCSVIFLKEIENCIENPELLARCFLKRKEDLQIYEKYCQNKPRSEALWRQCGDSIFFQECQRKLDHKLSLDAYLLKPVQRITKYQLLLKEMLKCSKNSEGTAELEEALATMLDIIKSVNDSMHQIAITGYEGDVSELGKLLMQGSFNVWTDHKKGHNKVKDLARFKPMQRHLFLYTKMLLFCKKREENTDGHEKTASYSFKNSLKMSTVGITENVKGDNKKFEIWYNGREEVYIIQASSVELKNTWISEIRKVLTGQLEACR</sequence>
<dbReference type="Proteomes" id="UP000529852">
    <property type="component" value="Unassembled WGS sequence"/>
</dbReference>
<dbReference type="PROSITE" id="PS50191">
    <property type="entry name" value="CRAL_TRIO"/>
    <property type="match status" value="1"/>
</dbReference>
<dbReference type="SMART" id="SM00150">
    <property type="entry name" value="SPEC"/>
    <property type="match status" value="1"/>
</dbReference>
<dbReference type="CDD" id="cd00160">
    <property type="entry name" value="RhoGEF"/>
    <property type="match status" value="1"/>
</dbReference>
<dbReference type="Pfam" id="PF13716">
    <property type="entry name" value="CRAL_TRIO_2"/>
    <property type="match status" value="1"/>
</dbReference>
<feature type="domain" description="PH" evidence="5">
    <location>
        <begin position="752"/>
        <end position="874"/>
    </location>
</feature>
<protein>
    <submittedName>
        <fullName evidence="8">MCF2L factor</fullName>
    </submittedName>
</protein>
<evidence type="ECO:0000259" key="6">
    <source>
        <dbReference type="PROSITE" id="PS50010"/>
    </source>
</evidence>
<dbReference type="EMBL" id="VYZD01001184">
    <property type="protein sequence ID" value="NWR93681.1"/>
    <property type="molecule type" value="Genomic_DNA"/>
</dbReference>
<evidence type="ECO:0000256" key="1">
    <source>
        <dbReference type="ARBA" id="ARBA00022553"/>
    </source>
</evidence>
<dbReference type="InterPro" id="IPR035899">
    <property type="entry name" value="DBL_dom_sf"/>
</dbReference>
<dbReference type="PROSITE" id="PS50010">
    <property type="entry name" value="DH_2"/>
    <property type="match status" value="1"/>
</dbReference>
<dbReference type="SUPFAM" id="SSF46966">
    <property type="entry name" value="Spectrin repeat"/>
    <property type="match status" value="1"/>
</dbReference>
<dbReference type="PROSITE" id="PS50003">
    <property type="entry name" value="PH_DOMAIN"/>
    <property type="match status" value="1"/>
</dbReference>
<dbReference type="SMART" id="SM00325">
    <property type="entry name" value="RhoGEF"/>
    <property type="match status" value="1"/>
</dbReference>
<feature type="domain" description="DH" evidence="6">
    <location>
        <begin position="551"/>
        <end position="740"/>
    </location>
</feature>
<gene>
    <name evidence="8" type="primary">Mcf2l_0</name>
    <name evidence="8" type="ORF">FURFIG_R14222</name>
</gene>
<dbReference type="SUPFAM" id="SSF50729">
    <property type="entry name" value="PH domain-like"/>
    <property type="match status" value="1"/>
</dbReference>
<dbReference type="InterPro" id="IPR000219">
    <property type="entry name" value="DH_dom"/>
</dbReference>
<dbReference type="InterPro" id="IPR001849">
    <property type="entry name" value="PH_domain"/>
</dbReference>
<dbReference type="GO" id="GO:0035556">
    <property type="term" value="P:intracellular signal transduction"/>
    <property type="evidence" value="ECO:0007669"/>
    <property type="project" value="InterPro"/>
</dbReference>
<dbReference type="SMART" id="SM00516">
    <property type="entry name" value="SEC14"/>
    <property type="match status" value="1"/>
</dbReference>
<evidence type="ECO:0000259" key="7">
    <source>
        <dbReference type="PROSITE" id="PS50191"/>
    </source>
</evidence>
<accession>A0A7K5BCC0</accession>
<dbReference type="PANTHER" id="PTHR22826:SF201">
    <property type="entry name" value="GUANINE NUCLEOTIDE EXCHANGE FACTOR MCF2L2-RELATED"/>
    <property type="match status" value="1"/>
</dbReference>
<dbReference type="GO" id="GO:0005737">
    <property type="term" value="C:cytoplasm"/>
    <property type="evidence" value="ECO:0007669"/>
    <property type="project" value="TreeGrafter"/>
</dbReference>
<dbReference type="InterPro" id="IPR055251">
    <property type="entry name" value="SOS1_NGEF_PH"/>
</dbReference>
<dbReference type="Pfam" id="PF00621">
    <property type="entry name" value="RhoGEF"/>
    <property type="match status" value="1"/>
</dbReference>
<dbReference type="InterPro" id="IPR036865">
    <property type="entry name" value="CRAL-TRIO_dom_sf"/>
</dbReference>
<keyword evidence="1" id="KW-0597">Phosphoprotein</keyword>
<feature type="domain" description="CRAL-TRIO" evidence="7">
    <location>
        <begin position="1"/>
        <end position="141"/>
    </location>
</feature>
<dbReference type="InterPro" id="IPR011993">
    <property type="entry name" value="PH-like_dom_sf"/>
</dbReference>
<dbReference type="SUPFAM" id="SSF48065">
    <property type="entry name" value="DBL homology domain (DH-domain)"/>
    <property type="match status" value="1"/>
</dbReference>
<feature type="region of interest" description="Disordered" evidence="4">
    <location>
        <begin position="476"/>
        <end position="501"/>
    </location>
</feature>
<dbReference type="InterPro" id="IPR001331">
    <property type="entry name" value="GDS_CDC24_CS"/>
</dbReference>
<dbReference type="FunFam" id="2.30.29.30:FF:000078">
    <property type="entry name" value="Guanine nucleotide exchange factor DBS"/>
    <property type="match status" value="1"/>
</dbReference>
<evidence type="ECO:0000259" key="5">
    <source>
        <dbReference type="PROSITE" id="PS50003"/>
    </source>
</evidence>
<dbReference type="Gene3D" id="1.20.900.10">
    <property type="entry name" value="Dbl homology (DH) domain"/>
    <property type="match status" value="1"/>
</dbReference>
<keyword evidence="9" id="KW-1185">Reference proteome</keyword>
<evidence type="ECO:0000256" key="4">
    <source>
        <dbReference type="SAM" id="MobiDB-lite"/>
    </source>
</evidence>
<evidence type="ECO:0000313" key="9">
    <source>
        <dbReference type="Proteomes" id="UP000529852"/>
    </source>
</evidence>
<dbReference type="GO" id="GO:0005085">
    <property type="term" value="F:guanyl-nucleotide exchange factor activity"/>
    <property type="evidence" value="ECO:0007669"/>
    <property type="project" value="UniProtKB-KW"/>
</dbReference>
<dbReference type="PROSITE" id="PS00741">
    <property type="entry name" value="DH_1"/>
    <property type="match status" value="1"/>
</dbReference>
<keyword evidence="2" id="KW-0344">Guanine-nucleotide releasing factor</keyword>
<evidence type="ECO:0000313" key="8">
    <source>
        <dbReference type="EMBL" id="NWR93681.1"/>
    </source>
</evidence>
<proteinExistence type="inferred from homology"/>
<dbReference type="InterPro" id="IPR051336">
    <property type="entry name" value="RhoGEF_Guanine_NuclExch_SF"/>
</dbReference>
<dbReference type="InterPro" id="IPR018159">
    <property type="entry name" value="Spectrin/alpha-actinin"/>
</dbReference>
<dbReference type="Gene3D" id="1.20.58.60">
    <property type="match status" value="1"/>
</dbReference>
<dbReference type="SUPFAM" id="SSF52087">
    <property type="entry name" value="CRAL/TRIO domain"/>
    <property type="match status" value="1"/>
</dbReference>
<name>A0A7K5BCC0_9FURN</name>
<dbReference type="SMART" id="SM00233">
    <property type="entry name" value="PH"/>
    <property type="match status" value="1"/>
</dbReference>
<dbReference type="AlphaFoldDB" id="A0A7K5BCC0"/>